<evidence type="ECO:0000313" key="2">
    <source>
        <dbReference type="Proteomes" id="UP000054018"/>
    </source>
</evidence>
<gene>
    <name evidence="1" type="ORF">PISMIDRAFT_674825</name>
</gene>
<organism evidence="1 2">
    <name type="scientific">Pisolithus microcarpus 441</name>
    <dbReference type="NCBI Taxonomy" id="765257"/>
    <lineage>
        <taxon>Eukaryota</taxon>
        <taxon>Fungi</taxon>
        <taxon>Dikarya</taxon>
        <taxon>Basidiomycota</taxon>
        <taxon>Agaricomycotina</taxon>
        <taxon>Agaricomycetes</taxon>
        <taxon>Agaricomycetidae</taxon>
        <taxon>Boletales</taxon>
        <taxon>Sclerodermatineae</taxon>
        <taxon>Pisolithaceae</taxon>
        <taxon>Pisolithus</taxon>
    </lineage>
</organism>
<evidence type="ECO:0000313" key="1">
    <source>
        <dbReference type="EMBL" id="KIK27470.1"/>
    </source>
</evidence>
<keyword evidence="2" id="KW-1185">Reference proteome</keyword>
<dbReference type="STRING" id="765257.A0A0C9YQZ9"/>
<proteinExistence type="predicted"/>
<reference evidence="1 2" key="1">
    <citation type="submission" date="2014-04" db="EMBL/GenBank/DDBJ databases">
        <authorList>
            <consortium name="DOE Joint Genome Institute"/>
            <person name="Kuo A."/>
            <person name="Kohler A."/>
            <person name="Costa M.D."/>
            <person name="Nagy L.G."/>
            <person name="Floudas D."/>
            <person name="Copeland A."/>
            <person name="Barry K.W."/>
            <person name="Cichocki N."/>
            <person name="Veneault-Fourrey C."/>
            <person name="LaButti K."/>
            <person name="Lindquist E.A."/>
            <person name="Lipzen A."/>
            <person name="Lundell T."/>
            <person name="Morin E."/>
            <person name="Murat C."/>
            <person name="Sun H."/>
            <person name="Tunlid A."/>
            <person name="Henrissat B."/>
            <person name="Grigoriev I.V."/>
            <person name="Hibbett D.S."/>
            <person name="Martin F."/>
            <person name="Nordberg H.P."/>
            <person name="Cantor M.N."/>
            <person name="Hua S.X."/>
        </authorList>
    </citation>
    <scope>NUCLEOTIDE SEQUENCE [LARGE SCALE GENOMIC DNA]</scope>
    <source>
        <strain evidence="1 2">441</strain>
    </source>
</reference>
<reference evidence="2" key="2">
    <citation type="submission" date="2015-01" db="EMBL/GenBank/DDBJ databases">
        <title>Evolutionary Origins and Diversification of the Mycorrhizal Mutualists.</title>
        <authorList>
            <consortium name="DOE Joint Genome Institute"/>
            <consortium name="Mycorrhizal Genomics Consortium"/>
            <person name="Kohler A."/>
            <person name="Kuo A."/>
            <person name="Nagy L.G."/>
            <person name="Floudas D."/>
            <person name="Copeland A."/>
            <person name="Barry K.W."/>
            <person name="Cichocki N."/>
            <person name="Veneault-Fourrey C."/>
            <person name="LaButti K."/>
            <person name="Lindquist E.A."/>
            <person name="Lipzen A."/>
            <person name="Lundell T."/>
            <person name="Morin E."/>
            <person name="Murat C."/>
            <person name="Riley R."/>
            <person name="Ohm R."/>
            <person name="Sun H."/>
            <person name="Tunlid A."/>
            <person name="Henrissat B."/>
            <person name="Grigoriev I.V."/>
            <person name="Hibbett D.S."/>
            <person name="Martin F."/>
        </authorList>
    </citation>
    <scope>NUCLEOTIDE SEQUENCE [LARGE SCALE GENOMIC DNA]</scope>
    <source>
        <strain evidence="2">441</strain>
    </source>
</reference>
<dbReference type="AlphaFoldDB" id="A0A0C9YQZ9"/>
<sequence>TLTPSRSISHTLRPHILLTSLELFFAWKTVRKDTEDWDGHFMAVCDSPFSPTMYLPAETLLGRVTKQFLVQHLVGRYPLIFGPWCK</sequence>
<feature type="non-terminal residue" evidence="1">
    <location>
        <position position="86"/>
    </location>
</feature>
<name>A0A0C9YQZ9_9AGAM</name>
<accession>A0A0C9YQZ9</accession>
<protein>
    <submittedName>
        <fullName evidence="1">Uncharacterized protein</fullName>
    </submittedName>
</protein>
<dbReference type="EMBL" id="KN833696">
    <property type="protein sequence ID" value="KIK27470.1"/>
    <property type="molecule type" value="Genomic_DNA"/>
</dbReference>
<dbReference type="OrthoDB" id="3141012at2759"/>
<feature type="non-terminal residue" evidence="1">
    <location>
        <position position="1"/>
    </location>
</feature>
<dbReference type="Proteomes" id="UP000054018">
    <property type="component" value="Unassembled WGS sequence"/>
</dbReference>
<dbReference type="HOGENOM" id="CLU_191883_0_0_1"/>